<dbReference type="EMBL" id="LQZT01000002">
    <property type="protein sequence ID" value="OCW59089.1"/>
    <property type="molecule type" value="Genomic_DNA"/>
</dbReference>
<keyword evidence="6 12" id="KW-1003">Cell membrane</keyword>
<comment type="caution">
    <text evidence="13">The sequence shown here is derived from an EMBL/GenBank/DDBJ whole genome shotgun (WGS) entry which is preliminary data.</text>
</comment>
<dbReference type="STRING" id="1480615.AWJ14_04470"/>
<name>A0A1C1Z063_9HYPH</name>
<evidence type="ECO:0000256" key="5">
    <source>
        <dbReference type="ARBA" id="ARBA00022448"/>
    </source>
</evidence>
<keyword evidence="10 12" id="KW-1133">Transmembrane helix</keyword>
<organism evidence="13 14">
    <name type="scientific">Hoeflea olei</name>
    <dbReference type="NCBI Taxonomy" id="1480615"/>
    <lineage>
        <taxon>Bacteria</taxon>
        <taxon>Pseudomonadati</taxon>
        <taxon>Pseudomonadota</taxon>
        <taxon>Alphaproteobacteria</taxon>
        <taxon>Hyphomicrobiales</taxon>
        <taxon>Rhizobiaceae</taxon>
        <taxon>Hoeflea</taxon>
    </lineage>
</organism>
<evidence type="ECO:0000256" key="11">
    <source>
        <dbReference type="ARBA" id="ARBA00023136"/>
    </source>
</evidence>
<proteinExistence type="inferred from homology"/>
<evidence type="ECO:0000256" key="8">
    <source>
        <dbReference type="ARBA" id="ARBA00022692"/>
    </source>
</evidence>
<keyword evidence="8 12" id="KW-0812">Transmembrane</keyword>
<dbReference type="RefSeq" id="WP_066175191.1">
    <property type="nucleotide sequence ID" value="NZ_LQZT01000002.1"/>
</dbReference>
<dbReference type="AlphaFoldDB" id="A0A1C1Z063"/>
<keyword evidence="11 12" id="KW-0472">Membrane</keyword>
<dbReference type="GO" id="GO:0005886">
    <property type="term" value="C:plasma membrane"/>
    <property type="evidence" value="ECO:0007669"/>
    <property type="project" value="UniProtKB-SubCell"/>
</dbReference>
<keyword evidence="14" id="KW-1185">Reference proteome</keyword>
<protein>
    <recommendedName>
        <fullName evidence="4 12">Heme exporter protein D</fullName>
    </recommendedName>
</protein>
<comment type="function">
    <text evidence="1 12">Required for the export of heme to the periplasm for the biogenesis of c-type cytochromes.</text>
</comment>
<evidence type="ECO:0000256" key="7">
    <source>
        <dbReference type="ARBA" id="ARBA00022519"/>
    </source>
</evidence>
<dbReference type="NCBIfam" id="TIGR03141">
    <property type="entry name" value="cytochro_ccmD"/>
    <property type="match status" value="1"/>
</dbReference>
<gene>
    <name evidence="13" type="ORF">AWJ14_04470</name>
</gene>
<evidence type="ECO:0000313" key="14">
    <source>
        <dbReference type="Proteomes" id="UP000094795"/>
    </source>
</evidence>
<sequence length="56" mass="6034">MSHEAFVFISYAATAAVLLGLLAFTLADGRARKRELAELEAQGIRRRSQAVQGGKS</sequence>
<evidence type="ECO:0000256" key="3">
    <source>
        <dbReference type="ARBA" id="ARBA00008741"/>
    </source>
</evidence>
<reference evidence="13 14" key="1">
    <citation type="submission" date="2015-12" db="EMBL/GenBank/DDBJ databases">
        <authorList>
            <person name="Shamseldin A."/>
            <person name="Moawad H."/>
            <person name="Abd El-Rahim W.M."/>
            <person name="Sadowsky M.J."/>
        </authorList>
    </citation>
    <scope>NUCLEOTIDE SEQUENCE [LARGE SCALE GENOMIC DNA]</scope>
    <source>
        <strain evidence="13 14">JC234</strain>
    </source>
</reference>
<accession>A0A1C1Z063</accession>
<dbReference type="Pfam" id="PF04995">
    <property type="entry name" value="CcmD"/>
    <property type="match status" value="1"/>
</dbReference>
<comment type="similarity">
    <text evidence="3 12">Belongs to the CcmD/CycX/HelD family.</text>
</comment>
<evidence type="ECO:0000256" key="6">
    <source>
        <dbReference type="ARBA" id="ARBA00022475"/>
    </source>
</evidence>
<feature type="transmembrane region" description="Helical" evidence="12">
    <location>
        <begin position="6"/>
        <end position="27"/>
    </location>
</feature>
<evidence type="ECO:0000256" key="10">
    <source>
        <dbReference type="ARBA" id="ARBA00022989"/>
    </source>
</evidence>
<evidence type="ECO:0000313" key="13">
    <source>
        <dbReference type="EMBL" id="OCW59089.1"/>
    </source>
</evidence>
<dbReference type="Proteomes" id="UP000094795">
    <property type="component" value="Unassembled WGS sequence"/>
</dbReference>
<dbReference type="GO" id="GO:0015886">
    <property type="term" value="P:heme transport"/>
    <property type="evidence" value="ECO:0007669"/>
    <property type="project" value="InterPro"/>
</dbReference>
<evidence type="ECO:0000256" key="1">
    <source>
        <dbReference type="ARBA" id="ARBA00002442"/>
    </source>
</evidence>
<evidence type="ECO:0000256" key="2">
    <source>
        <dbReference type="ARBA" id="ARBA00004377"/>
    </source>
</evidence>
<dbReference type="InterPro" id="IPR007078">
    <property type="entry name" value="Haem_export_protD_CcmD"/>
</dbReference>
<evidence type="ECO:0000256" key="4">
    <source>
        <dbReference type="ARBA" id="ARBA00016461"/>
    </source>
</evidence>
<keyword evidence="5 12" id="KW-0813">Transport</keyword>
<keyword evidence="9 12" id="KW-0201">Cytochrome c-type biogenesis</keyword>
<evidence type="ECO:0000256" key="12">
    <source>
        <dbReference type="RuleBase" id="RU363101"/>
    </source>
</evidence>
<evidence type="ECO:0000256" key="9">
    <source>
        <dbReference type="ARBA" id="ARBA00022748"/>
    </source>
</evidence>
<dbReference type="GO" id="GO:0017004">
    <property type="term" value="P:cytochrome complex assembly"/>
    <property type="evidence" value="ECO:0007669"/>
    <property type="project" value="UniProtKB-KW"/>
</dbReference>
<keyword evidence="7 12" id="KW-0997">Cell inner membrane</keyword>
<comment type="subcellular location">
    <subcellularLocation>
        <location evidence="2 12">Cell inner membrane</location>
        <topology evidence="2 12">Single-pass membrane protein</topology>
    </subcellularLocation>
</comment>